<keyword evidence="2" id="KW-1003">Cell membrane</keyword>
<dbReference type="SUPFAM" id="SSF81321">
    <property type="entry name" value="Family A G protein-coupled receptor-like"/>
    <property type="match status" value="1"/>
</dbReference>
<keyword evidence="5 13" id="KW-1133">Transmembrane helix</keyword>
<reference evidence="15 16" key="1">
    <citation type="submission" date="2024-09" db="EMBL/GenBank/DDBJ databases">
        <title>A chromosome-level genome assembly of Gray's grenadier anchovy, Coilia grayii.</title>
        <authorList>
            <person name="Fu Z."/>
        </authorList>
    </citation>
    <scope>NUCLEOTIDE SEQUENCE [LARGE SCALE GENOMIC DNA]</scope>
    <source>
        <strain evidence="15">G4</strain>
        <tissue evidence="15">Muscle</tissue>
    </source>
</reference>
<keyword evidence="7 13" id="KW-0472">Membrane</keyword>
<feature type="transmembrane region" description="Helical" evidence="13">
    <location>
        <begin position="42"/>
        <end position="63"/>
    </location>
</feature>
<evidence type="ECO:0000256" key="8">
    <source>
        <dbReference type="ARBA" id="ARBA00023157"/>
    </source>
</evidence>
<evidence type="ECO:0000256" key="7">
    <source>
        <dbReference type="ARBA" id="ARBA00023136"/>
    </source>
</evidence>
<feature type="region of interest" description="Disordered" evidence="12">
    <location>
        <begin position="369"/>
        <end position="391"/>
    </location>
</feature>
<dbReference type="PRINTS" id="PR00529">
    <property type="entry name" value="GNADOTRPHINR"/>
</dbReference>
<dbReference type="Gene3D" id="1.20.1070.10">
    <property type="entry name" value="Rhodopsin 7-helix transmembrane proteins"/>
    <property type="match status" value="1"/>
</dbReference>
<keyword evidence="8" id="KW-1015">Disulfide bond</keyword>
<dbReference type="PROSITE" id="PS50262">
    <property type="entry name" value="G_PROTEIN_RECEP_F1_2"/>
    <property type="match status" value="1"/>
</dbReference>
<feature type="domain" description="G-protein coupled receptors family 1 profile" evidence="14">
    <location>
        <begin position="55"/>
        <end position="320"/>
    </location>
</feature>
<evidence type="ECO:0000256" key="6">
    <source>
        <dbReference type="ARBA" id="ARBA00023040"/>
    </source>
</evidence>
<keyword evidence="9" id="KW-0675">Receptor</keyword>
<dbReference type="PANTHER" id="PTHR24241:SF69">
    <property type="entry name" value="GONADOTROPIN-RELEASING HORMONE II RECEPTOR-RELATED"/>
    <property type="match status" value="1"/>
</dbReference>
<evidence type="ECO:0000256" key="2">
    <source>
        <dbReference type="ARBA" id="ARBA00022475"/>
    </source>
</evidence>
<keyword evidence="3" id="KW-0597">Phosphoprotein</keyword>
<keyword evidence="10" id="KW-0807">Transducer</keyword>
<evidence type="ECO:0000256" key="10">
    <source>
        <dbReference type="ARBA" id="ARBA00023224"/>
    </source>
</evidence>
<dbReference type="AlphaFoldDB" id="A0ABD1JN77"/>
<evidence type="ECO:0000256" key="11">
    <source>
        <dbReference type="ARBA" id="ARBA00082552"/>
    </source>
</evidence>
<dbReference type="FunFam" id="1.20.1070.10:FF:000199">
    <property type="entry name" value="Gonadotropin-releasing hormone II receptor"/>
    <property type="match status" value="1"/>
</dbReference>
<evidence type="ECO:0000313" key="16">
    <source>
        <dbReference type="Proteomes" id="UP001591681"/>
    </source>
</evidence>
<dbReference type="InterPro" id="IPR001658">
    <property type="entry name" value="GphnRH_fam_rcpt"/>
</dbReference>
<dbReference type="Pfam" id="PF00001">
    <property type="entry name" value="7tm_1"/>
    <property type="match status" value="1"/>
</dbReference>
<dbReference type="GO" id="GO:0005886">
    <property type="term" value="C:plasma membrane"/>
    <property type="evidence" value="ECO:0007669"/>
    <property type="project" value="UniProtKB-SubCell"/>
</dbReference>
<dbReference type="PANTHER" id="PTHR24241">
    <property type="entry name" value="NEUROPEPTIDE RECEPTOR-RELATED G-PROTEIN COUPLED RECEPTOR"/>
    <property type="match status" value="1"/>
</dbReference>
<evidence type="ECO:0000256" key="13">
    <source>
        <dbReference type="SAM" id="Phobius"/>
    </source>
</evidence>
<feature type="transmembrane region" description="Helical" evidence="13">
    <location>
        <begin position="266"/>
        <end position="288"/>
    </location>
</feature>
<feature type="transmembrane region" description="Helical" evidence="13">
    <location>
        <begin position="300"/>
        <end position="323"/>
    </location>
</feature>
<feature type="transmembrane region" description="Helical" evidence="13">
    <location>
        <begin position="154"/>
        <end position="174"/>
    </location>
</feature>
<evidence type="ECO:0000259" key="14">
    <source>
        <dbReference type="PROSITE" id="PS50262"/>
    </source>
</evidence>
<feature type="compositionally biased region" description="Basic and acidic residues" evidence="12">
    <location>
        <begin position="369"/>
        <end position="383"/>
    </location>
</feature>
<evidence type="ECO:0000313" key="15">
    <source>
        <dbReference type="EMBL" id="KAL2088567.1"/>
    </source>
</evidence>
<dbReference type="CDD" id="cd15383">
    <property type="entry name" value="7tmA_GnRHR_vertebrate"/>
    <property type="match status" value="1"/>
</dbReference>
<evidence type="ECO:0000256" key="1">
    <source>
        <dbReference type="ARBA" id="ARBA00004651"/>
    </source>
</evidence>
<feature type="transmembrane region" description="Helical" evidence="13">
    <location>
        <begin position="75"/>
        <end position="93"/>
    </location>
</feature>
<proteinExistence type="predicted"/>
<dbReference type="InterPro" id="IPR017452">
    <property type="entry name" value="GPCR_Rhodpsn_7TM"/>
</dbReference>
<protein>
    <recommendedName>
        <fullName evidence="11">Type II GnRH receptor</fullName>
    </recommendedName>
</protein>
<organism evidence="15 16">
    <name type="scientific">Coilia grayii</name>
    <name type="common">Gray's grenadier anchovy</name>
    <dbReference type="NCBI Taxonomy" id="363190"/>
    <lineage>
        <taxon>Eukaryota</taxon>
        <taxon>Metazoa</taxon>
        <taxon>Chordata</taxon>
        <taxon>Craniata</taxon>
        <taxon>Vertebrata</taxon>
        <taxon>Euteleostomi</taxon>
        <taxon>Actinopterygii</taxon>
        <taxon>Neopterygii</taxon>
        <taxon>Teleostei</taxon>
        <taxon>Clupei</taxon>
        <taxon>Clupeiformes</taxon>
        <taxon>Clupeoidei</taxon>
        <taxon>Engraulidae</taxon>
        <taxon>Coilinae</taxon>
        <taxon>Coilia</taxon>
    </lineage>
</organism>
<feature type="transmembrane region" description="Helical" evidence="13">
    <location>
        <begin position="113"/>
        <end position="133"/>
    </location>
</feature>
<comment type="caution">
    <text evidence="15">The sequence shown here is derived from an EMBL/GenBank/DDBJ whole genome shotgun (WGS) entry which is preliminary data.</text>
</comment>
<dbReference type="PRINTS" id="PR00237">
    <property type="entry name" value="GPCRRHODOPSN"/>
</dbReference>
<dbReference type="GO" id="GO:0004930">
    <property type="term" value="F:G protein-coupled receptor activity"/>
    <property type="evidence" value="ECO:0007669"/>
    <property type="project" value="UniProtKB-KW"/>
</dbReference>
<name>A0ABD1JN77_9TELE</name>
<dbReference type="EMBL" id="JBHFQA010000013">
    <property type="protein sequence ID" value="KAL2088567.1"/>
    <property type="molecule type" value="Genomic_DNA"/>
</dbReference>
<keyword evidence="6" id="KW-0297">G-protein coupled receptor</keyword>
<evidence type="ECO:0000256" key="3">
    <source>
        <dbReference type="ARBA" id="ARBA00022553"/>
    </source>
</evidence>
<evidence type="ECO:0000256" key="12">
    <source>
        <dbReference type="SAM" id="MobiDB-lite"/>
    </source>
</evidence>
<evidence type="ECO:0000256" key="4">
    <source>
        <dbReference type="ARBA" id="ARBA00022692"/>
    </source>
</evidence>
<feature type="transmembrane region" description="Helical" evidence="13">
    <location>
        <begin position="205"/>
        <end position="228"/>
    </location>
</feature>
<gene>
    <name evidence="15" type="ORF">ACEWY4_015466</name>
</gene>
<dbReference type="InterPro" id="IPR000276">
    <property type="entry name" value="GPCR_Rhodpsn"/>
</dbReference>
<evidence type="ECO:0000256" key="5">
    <source>
        <dbReference type="ARBA" id="ARBA00022989"/>
    </source>
</evidence>
<keyword evidence="16" id="KW-1185">Reference proteome</keyword>
<keyword evidence="4 13" id="KW-0812">Transmembrane</keyword>
<sequence length="391" mass="44324">MLYQMYDLEWNMTCGFSAHTCNHSLGAQLTLPTFSTAAKVRVTITFVLCVVSGICNLAVLYSAYGGRRKSHVRLLMVNLSVADLLVSFIVMPLDAAWNMTVQWLAGDLACRLLMFLKLMAMYACAFVTVVISLDRQSAILNPLAINKARTRNKIQLTVAWTLSAVLSLPQALLFHQVTITFPERFTQCTTHGSFSQRWQETLYNMFTFCCLFLLPLLIMVSCYTHILLEISRGMLGHSASANEVRLRRSNNNIIPKARMRTLKMSVVIVSAFIICWTPYYLLGLWYWFSPEGLEEAVSDSLTHLLFLFGLFNACLDPLIYGLFSLPLRRRRPAVTMEMESTTHFITLSSRRLPGTEACEGHIERGEIQMQEQRQDGEKGDERLLLTSDEAL</sequence>
<accession>A0ABD1JN77</accession>
<comment type="subcellular location">
    <subcellularLocation>
        <location evidence="1">Cell membrane</location>
        <topology evidence="1">Multi-pass membrane protein</topology>
    </subcellularLocation>
</comment>
<evidence type="ECO:0000256" key="9">
    <source>
        <dbReference type="ARBA" id="ARBA00023170"/>
    </source>
</evidence>
<dbReference type="Proteomes" id="UP001591681">
    <property type="component" value="Unassembled WGS sequence"/>
</dbReference>